<dbReference type="GO" id="GO:0005886">
    <property type="term" value="C:plasma membrane"/>
    <property type="evidence" value="ECO:0007669"/>
    <property type="project" value="TreeGrafter"/>
</dbReference>
<dbReference type="Gene3D" id="3.40.640.10">
    <property type="entry name" value="Type I PLP-dependent aspartate aminotransferase-like (Major domain)"/>
    <property type="match status" value="1"/>
</dbReference>
<feature type="transmembrane region" description="Helical" evidence="9">
    <location>
        <begin position="309"/>
        <end position="330"/>
    </location>
</feature>
<reference evidence="13" key="1">
    <citation type="submission" date="2016-06" db="UniProtKB">
        <authorList>
            <consortium name="WormBaseParasite"/>
        </authorList>
    </citation>
    <scope>IDENTIFICATION</scope>
</reference>
<accession>A0A182E015</accession>
<name>A0A182E015_ONCOC</name>
<evidence type="ECO:0000256" key="4">
    <source>
        <dbReference type="ARBA" id="ARBA00022692"/>
    </source>
</evidence>
<dbReference type="FunFam" id="1.10.357.20:FF:000001">
    <property type="entry name" value="Solute carrier family 41 member 2"/>
    <property type="match status" value="1"/>
</dbReference>
<feature type="transmembrane region" description="Helical" evidence="9">
    <location>
        <begin position="86"/>
        <end position="108"/>
    </location>
</feature>
<gene>
    <name evidence="11" type="ORF">NOO_LOCUS1285</name>
</gene>
<dbReference type="OrthoDB" id="5791097at2759"/>
<keyword evidence="5" id="KW-0460">Magnesium</keyword>
<evidence type="ECO:0000256" key="8">
    <source>
        <dbReference type="ARBA" id="ARBA00023136"/>
    </source>
</evidence>
<keyword evidence="3" id="KW-0813">Transport</keyword>
<dbReference type="InterPro" id="IPR036739">
    <property type="entry name" value="SLC41_membr_dom_sf"/>
</dbReference>
<dbReference type="PANTHER" id="PTHR16228">
    <property type="entry name" value="DIVALENT CATION TRANSPORTER SOLUTE CARRIER FAMILY 41"/>
    <property type="match status" value="1"/>
</dbReference>
<dbReference type="Pfam" id="PF01769">
    <property type="entry name" value="MgtE"/>
    <property type="match status" value="2"/>
</dbReference>
<feature type="domain" description="SLC41A/MgtE integral membrane" evidence="10">
    <location>
        <begin position="374"/>
        <end position="488"/>
    </location>
</feature>
<evidence type="ECO:0000256" key="9">
    <source>
        <dbReference type="SAM" id="Phobius"/>
    </source>
</evidence>
<keyword evidence="7" id="KW-0406">Ion transport</keyword>
<sequence length="557" mass="61195">MAALFDDPLWYKHEVTDSKLSSDVVADSIPMLRKMGEVLNSKNAKGEANLAFSSGDSIQAASDEDFSFTHANILDSSLSTASSCSLFLQILFPFVLAGLGMVLAGFVLDIVQHWNLFVEVPETFILVPALLGLKGNLEMTFASKLSTLANIGRMNSRLQIVIIANLALIQVQAIVVAFLASGFAVMLAWIPKGQIDWSHACLLCASSLATASLTSLVLSTAVICVILISRNFAINPDNIATPIAASLGDLTTLGALSLLGDDSQTFDIFIQSLKNKTSKDREKERSRRSNRLALSFCSIFLQAHLNETWLNVVVIVTFMMATPFWTYLAQKDESTTDVLENGWSPIIFSMLISSAGGFMLESTIKQFPKIAVFQPVINGVGGNLAAIQASHLATFYHQHHSFGTLTEDLSRHFSFKRAFLSDDVDARSARVLLLFVAPCHIFFNWVIQVLSLLYVCQLLVAFLWSLEVDPDCAAIPYLTALGDLFGLSSHPVSNQSWAGNSGYSWCWFEFSEVHCGTQDIHRALEQKLTKFHGREDAILYAACFDATGGFFEETKKY</sequence>
<evidence type="ECO:0000313" key="13">
    <source>
        <dbReference type="WBParaSite" id="nOo.2.0.1.t01285-RA"/>
    </source>
</evidence>
<dbReference type="InterPro" id="IPR006667">
    <property type="entry name" value="SLC41_membr_dom"/>
</dbReference>
<evidence type="ECO:0000256" key="2">
    <source>
        <dbReference type="ARBA" id="ARBA00009749"/>
    </source>
</evidence>
<evidence type="ECO:0000259" key="10">
    <source>
        <dbReference type="Pfam" id="PF01769"/>
    </source>
</evidence>
<dbReference type="Gene3D" id="1.10.357.20">
    <property type="entry name" value="SLC41 divalent cation transporters, integral membrane domain"/>
    <property type="match status" value="2"/>
</dbReference>
<evidence type="ECO:0000256" key="6">
    <source>
        <dbReference type="ARBA" id="ARBA00022989"/>
    </source>
</evidence>
<keyword evidence="6 9" id="KW-1133">Transmembrane helix</keyword>
<dbReference type="InterPro" id="IPR045349">
    <property type="entry name" value="SLC41A1-3"/>
</dbReference>
<evidence type="ECO:0000313" key="11">
    <source>
        <dbReference type="EMBL" id="VDK63846.1"/>
    </source>
</evidence>
<comment type="subcellular location">
    <subcellularLocation>
        <location evidence="1">Membrane</location>
        <topology evidence="1">Multi-pass membrane protein</topology>
    </subcellularLocation>
</comment>
<dbReference type="WBParaSite" id="nOo.2.0.1.t01285-RA">
    <property type="protein sequence ID" value="nOo.2.0.1.t01285-RA"/>
    <property type="gene ID" value="nOo.2.0.1.g01285"/>
</dbReference>
<evidence type="ECO:0000256" key="5">
    <source>
        <dbReference type="ARBA" id="ARBA00022842"/>
    </source>
</evidence>
<dbReference type="Proteomes" id="UP000271087">
    <property type="component" value="Unassembled WGS sequence"/>
</dbReference>
<evidence type="ECO:0000256" key="7">
    <source>
        <dbReference type="ARBA" id="ARBA00023065"/>
    </source>
</evidence>
<dbReference type="GO" id="GO:0008324">
    <property type="term" value="F:monoatomic cation transmembrane transporter activity"/>
    <property type="evidence" value="ECO:0007669"/>
    <property type="project" value="InterPro"/>
</dbReference>
<feature type="transmembrane region" description="Helical" evidence="9">
    <location>
        <begin position="342"/>
        <end position="360"/>
    </location>
</feature>
<reference evidence="11 12" key="2">
    <citation type="submission" date="2018-08" db="EMBL/GenBank/DDBJ databases">
        <authorList>
            <person name="Laetsch R D."/>
            <person name="Stevens L."/>
            <person name="Kumar S."/>
            <person name="Blaxter L. M."/>
        </authorList>
    </citation>
    <scope>NUCLEOTIDE SEQUENCE [LARGE SCALE GENOMIC DNA]</scope>
</reference>
<feature type="domain" description="SLC41A/MgtE integral membrane" evidence="10">
    <location>
        <begin position="127"/>
        <end position="258"/>
    </location>
</feature>
<dbReference type="InterPro" id="IPR015421">
    <property type="entry name" value="PyrdxlP-dep_Trfase_major"/>
</dbReference>
<keyword evidence="8 9" id="KW-0472">Membrane</keyword>
<feature type="transmembrane region" description="Helical" evidence="9">
    <location>
        <begin position="431"/>
        <end position="464"/>
    </location>
</feature>
<dbReference type="AlphaFoldDB" id="A0A182E015"/>
<protein>
    <submittedName>
        <fullName evidence="13">Solute carrier family 41 member 2</fullName>
    </submittedName>
</protein>
<dbReference type="SUPFAM" id="SSF161093">
    <property type="entry name" value="MgtE membrane domain-like"/>
    <property type="match status" value="2"/>
</dbReference>
<dbReference type="PANTHER" id="PTHR16228:SF7">
    <property type="entry name" value="SLC41A_MGTE INTEGRAL MEMBRANE DOMAIN-CONTAINING PROTEIN"/>
    <property type="match status" value="1"/>
</dbReference>
<organism evidence="13">
    <name type="scientific">Onchocerca ochengi</name>
    <name type="common">Filarial nematode worm</name>
    <dbReference type="NCBI Taxonomy" id="42157"/>
    <lineage>
        <taxon>Eukaryota</taxon>
        <taxon>Metazoa</taxon>
        <taxon>Ecdysozoa</taxon>
        <taxon>Nematoda</taxon>
        <taxon>Chromadorea</taxon>
        <taxon>Rhabditida</taxon>
        <taxon>Spirurina</taxon>
        <taxon>Spiruromorpha</taxon>
        <taxon>Filarioidea</taxon>
        <taxon>Onchocercidae</taxon>
        <taxon>Onchocerca</taxon>
    </lineage>
</organism>
<feature type="transmembrane region" description="Helical" evidence="9">
    <location>
        <begin position="158"/>
        <end position="191"/>
    </location>
</feature>
<dbReference type="EMBL" id="UYRW01000156">
    <property type="protein sequence ID" value="VDK63846.1"/>
    <property type="molecule type" value="Genomic_DNA"/>
</dbReference>
<evidence type="ECO:0000313" key="12">
    <source>
        <dbReference type="Proteomes" id="UP000271087"/>
    </source>
</evidence>
<evidence type="ECO:0000256" key="3">
    <source>
        <dbReference type="ARBA" id="ARBA00022448"/>
    </source>
</evidence>
<evidence type="ECO:0000256" key="1">
    <source>
        <dbReference type="ARBA" id="ARBA00004141"/>
    </source>
</evidence>
<comment type="similarity">
    <text evidence="2">Belongs to the SLC41A transporter family.</text>
</comment>
<feature type="transmembrane region" description="Helical" evidence="9">
    <location>
        <begin position="197"/>
        <end position="228"/>
    </location>
</feature>
<proteinExistence type="inferred from homology"/>
<keyword evidence="4 9" id="KW-0812">Transmembrane</keyword>
<keyword evidence="12" id="KW-1185">Reference proteome</keyword>